<name>A0A5J4KQZ2_9CHLR</name>
<dbReference type="Proteomes" id="UP000326912">
    <property type="component" value="Unassembled WGS sequence"/>
</dbReference>
<protein>
    <recommendedName>
        <fullName evidence="1">Nudix hydrolase domain-containing protein</fullName>
    </recommendedName>
</protein>
<reference evidence="2 3" key="1">
    <citation type="submission" date="2019-10" db="EMBL/GenBank/DDBJ databases">
        <title>Dictyobacter vulcani sp. nov., within the class Ktedonobacteria, isolated from soil of volcanic Mt. Zao.</title>
        <authorList>
            <person name="Zheng Y."/>
            <person name="Wang C.M."/>
            <person name="Sakai Y."/>
            <person name="Abe K."/>
            <person name="Yokota A."/>
            <person name="Yabe S."/>
        </authorList>
    </citation>
    <scope>NUCLEOTIDE SEQUENCE [LARGE SCALE GENOMIC DNA]</scope>
    <source>
        <strain evidence="2 3">W12</strain>
    </source>
</reference>
<proteinExistence type="predicted"/>
<keyword evidence="3" id="KW-1185">Reference proteome</keyword>
<evidence type="ECO:0000259" key="1">
    <source>
        <dbReference type="PROSITE" id="PS51462"/>
    </source>
</evidence>
<dbReference type="SUPFAM" id="SSF55811">
    <property type="entry name" value="Nudix"/>
    <property type="match status" value="1"/>
</dbReference>
<dbReference type="InterPro" id="IPR015797">
    <property type="entry name" value="NUDIX_hydrolase-like_dom_sf"/>
</dbReference>
<dbReference type="InterPro" id="IPR000086">
    <property type="entry name" value="NUDIX_hydrolase_dom"/>
</dbReference>
<organism evidence="2 3">
    <name type="scientific">Dictyobacter vulcani</name>
    <dbReference type="NCBI Taxonomy" id="2607529"/>
    <lineage>
        <taxon>Bacteria</taxon>
        <taxon>Bacillati</taxon>
        <taxon>Chloroflexota</taxon>
        <taxon>Ktedonobacteria</taxon>
        <taxon>Ktedonobacterales</taxon>
        <taxon>Dictyobacteraceae</taxon>
        <taxon>Dictyobacter</taxon>
    </lineage>
</organism>
<feature type="domain" description="Nudix hydrolase" evidence="1">
    <location>
        <begin position="1"/>
        <end position="95"/>
    </location>
</feature>
<gene>
    <name evidence="2" type="ORF">KDW_59560</name>
</gene>
<evidence type="ECO:0000313" key="3">
    <source>
        <dbReference type="Proteomes" id="UP000326912"/>
    </source>
</evidence>
<comment type="caution">
    <text evidence="2">The sequence shown here is derived from an EMBL/GenBank/DDBJ whole genome shotgun (WGS) entry which is preliminary data.</text>
</comment>
<dbReference type="AlphaFoldDB" id="A0A5J4KQZ2"/>
<accession>A0A5J4KQZ2</accession>
<sequence length="95" mass="10817">MPGEHPSDAAVRELAEETGLHGRLVRFLFTIPYDIGISWTYLVEVEPDAQISLGHDPEDIKSKHKMLQDVAWFPIAEVAHYPEIQKVMQALQHMP</sequence>
<dbReference type="Pfam" id="PF00293">
    <property type="entry name" value="NUDIX"/>
    <property type="match status" value="1"/>
</dbReference>
<dbReference type="Gene3D" id="3.90.79.10">
    <property type="entry name" value="Nucleoside Triphosphate Pyrophosphohydrolase"/>
    <property type="match status" value="1"/>
</dbReference>
<dbReference type="EMBL" id="BKZW01000004">
    <property type="protein sequence ID" value="GER91794.1"/>
    <property type="molecule type" value="Genomic_DNA"/>
</dbReference>
<evidence type="ECO:0000313" key="2">
    <source>
        <dbReference type="EMBL" id="GER91794.1"/>
    </source>
</evidence>
<dbReference type="PROSITE" id="PS51462">
    <property type="entry name" value="NUDIX"/>
    <property type="match status" value="1"/>
</dbReference>